<keyword evidence="4" id="KW-0156">Chromatin regulator</keyword>
<dbReference type="InterPro" id="IPR000182">
    <property type="entry name" value="GNAT_dom"/>
</dbReference>
<evidence type="ECO:0000256" key="9">
    <source>
        <dbReference type="ARBA" id="ARBA00048017"/>
    </source>
</evidence>
<reference evidence="12 13" key="1">
    <citation type="submission" date="2024-10" db="EMBL/GenBank/DDBJ databases">
        <title>Updated reference genomes for cyclostephanoid diatoms.</title>
        <authorList>
            <person name="Roberts W.R."/>
            <person name="Alverson A.J."/>
        </authorList>
    </citation>
    <scope>NUCLEOTIDE SEQUENCE [LARGE SCALE GENOMIC DNA]</scope>
    <source>
        <strain evidence="12 13">AJA228-03</strain>
    </source>
</reference>
<dbReference type="SUPFAM" id="SSF55729">
    <property type="entry name" value="Acyl-CoA N-acyltransferases (Nat)"/>
    <property type="match status" value="1"/>
</dbReference>
<sequence>MRRDETASLLVPDPIAYPRMFYVMTLGTSREFRRCGLGSMLVEGIVDMIRGEKMGGDDGENNEDDDDAAGRWGRGLTGVLYLHVIVYNKGAMRLYERLGFVRVKRIKDYYLINSVSYDCYLYARYFHGNRGHQSRFDVLCDYAKSIIRNLGYYAIIKSTWTGK</sequence>
<gene>
    <name evidence="12" type="ORF">ACHAXA_011502</name>
</gene>
<name>A0ABD3SE49_9STRA</name>
<evidence type="ECO:0000256" key="4">
    <source>
        <dbReference type="ARBA" id="ARBA00022853"/>
    </source>
</evidence>
<evidence type="ECO:0000256" key="2">
    <source>
        <dbReference type="ARBA" id="ARBA00022679"/>
    </source>
</evidence>
<keyword evidence="13" id="KW-1185">Reference proteome</keyword>
<evidence type="ECO:0000256" key="3">
    <source>
        <dbReference type="ARBA" id="ARBA00022829"/>
    </source>
</evidence>
<evidence type="ECO:0000256" key="1">
    <source>
        <dbReference type="ARBA" id="ARBA00013184"/>
    </source>
</evidence>
<evidence type="ECO:0000313" key="13">
    <source>
        <dbReference type="Proteomes" id="UP001530377"/>
    </source>
</evidence>
<dbReference type="PANTHER" id="PTHR14744">
    <property type="entry name" value="N-ALPHA-ACETYLTRANSFERASE 60"/>
    <property type="match status" value="1"/>
</dbReference>
<dbReference type="GO" id="GO:0006325">
    <property type="term" value="P:chromatin organization"/>
    <property type="evidence" value="ECO:0007669"/>
    <property type="project" value="UniProtKB-KW"/>
</dbReference>
<dbReference type="InterPro" id="IPR016181">
    <property type="entry name" value="Acyl_CoA_acyltransferase"/>
</dbReference>
<comment type="catalytic activity">
    <reaction evidence="10">
        <text>N-terminal L-methionyl-[transmembrane protein] + acetyl-CoA = N-terminal N(alpha)-acetyl-L-methionyl-[transmembrane protein] + CoA + H(+)</text>
        <dbReference type="Rhea" id="RHEA:50604"/>
        <dbReference type="Rhea" id="RHEA-COMP:12745"/>
        <dbReference type="Rhea" id="RHEA-COMP:12746"/>
        <dbReference type="ChEBI" id="CHEBI:15378"/>
        <dbReference type="ChEBI" id="CHEBI:57287"/>
        <dbReference type="ChEBI" id="CHEBI:57288"/>
        <dbReference type="ChEBI" id="CHEBI:64731"/>
        <dbReference type="ChEBI" id="CHEBI:133414"/>
        <dbReference type="EC" id="2.3.1.259"/>
    </reaction>
</comment>
<dbReference type="InterPro" id="IPR045141">
    <property type="entry name" value="NAA60-like"/>
</dbReference>
<dbReference type="EC" id="2.3.1.48" evidence="1"/>
<evidence type="ECO:0000256" key="7">
    <source>
        <dbReference type="ARBA" id="ARBA00026111"/>
    </source>
</evidence>
<dbReference type="Proteomes" id="UP001530377">
    <property type="component" value="Unassembled WGS sequence"/>
</dbReference>
<evidence type="ECO:0000256" key="5">
    <source>
        <dbReference type="ARBA" id="ARBA00023315"/>
    </source>
</evidence>
<keyword evidence="2" id="KW-0808">Transferase</keyword>
<dbReference type="GO" id="GO:0061733">
    <property type="term" value="F:protein-lysine-acetyltransferase activity"/>
    <property type="evidence" value="ECO:0007669"/>
    <property type="project" value="UniProtKB-EC"/>
</dbReference>
<dbReference type="GO" id="GO:0120518">
    <property type="term" value="F:protein N-terminal-methionine acetyltransferase activity"/>
    <property type="evidence" value="ECO:0007669"/>
    <property type="project" value="UniProtKB-EC"/>
</dbReference>
<comment type="similarity">
    <text evidence="6">Belongs to the acetyltransferase family. NAA60 subfamily.</text>
</comment>
<feature type="domain" description="N-acetyltransferase" evidence="11">
    <location>
        <begin position="1"/>
        <end position="122"/>
    </location>
</feature>
<evidence type="ECO:0000259" key="11">
    <source>
        <dbReference type="PROSITE" id="PS51186"/>
    </source>
</evidence>
<keyword evidence="3" id="KW-0159">Chromosome partition</keyword>
<proteinExistence type="inferred from homology"/>
<organism evidence="12 13">
    <name type="scientific">Cyclostephanos tholiformis</name>
    <dbReference type="NCBI Taxonomy" id="382380"/>
    <lineage>
        <taxon>Eukaryota</taxon>
        <taxon>Sar</taxon>
        <taxon>Stramenopiles</taxon>
        <taxon>Ochrophyta</taxon>
        <taxon>Bacillariophyta</taxon>
        <taxon>Coscinodiscophyceae</taxon>
        <taxon>Thalassiosirophycidae</taxon>
        <taxon>Stephanodiscales</taxon>
        <taxon>Stephanodiscaceae</taxon>
        <taxon>Cyclostephanos</taxon>
    </lineage>
</organism>
<keyword evidence="5" id="KW-0012">Acyltransferase</keyword>
<evidence type="ECO:0000256" key="6">
    <source>
        <dbReference type="ARBA" id="ARBA00025774"/>
    </source>
</evidence>
<dbReference type="GO" id="GO:0007059">
    <property type="term" value="P:chromosome segregation"/>
    <property type="evidence" value="ECO:0007669"/>
    <property type="project" value="UniProtKB-KW"/>
</dbReference>
<dbReference type="Gene3D" id="3.40.630.30">
    <property type="match status" value="1"/>
</dbReference>
<comment type="caution">
    <text evidence="12">The sequence shown here is derived from an EMBL/GenBank/DDBJ whole genome shotgun (WGS) entry which is preliminary data.</text>
</comment>
<evidence type="ECO:0000256" key="10">
    <source>
        <dbReference type="ARBA" id="ARBA00048848"/>
    </source>
</evidence>
<protein>
    <recommendedName>
        <fullName evidence="8">N-alpha-acetyltransferase 60</fullName>
        <ecNumber evidence="7">2.3.1.259</ecNumber>
        <ecNumber evidence="1">2.3.1.48</ecNumber>
    </recommendedName>
</protein>
<dbReference type="PANTHER" id="PTHR14744:SF15">
    <property type="entry name" value="N-ALPHA-ACETYLTRANSFERASE 60"/>
    <property type="match status" value="1"/>
</dbReference>
<dbReference type="EMBL" id="JALLPB020000061">
    <property type="protein sequence ID" value="KAL3822583.1"/>
    <property type="molecule type" value="Genomic_DNA"/>
</dbReference>
<accession>A0ABD3SE49</accession>
<evidence type="ECO:0000313" key="12">
    <source>
        <dbReference type="EMBL" id="KAL3822583.1"/>
    </source>
</evidence>
<comment type="catalytic activity">
    <reaction evidence="9">
        <text>L-lysyl-[protein] + acetyl-CoA = N(6)-acetyl-L-lysyl-[protein] + CoA + H(+)</text>
        <dbReference type="Rhea" id="RHEA:45948"/>
        <dbReference type="Rhea" id="RHEA-COMP:9752"/>
        <dbReference type="Rhea" id="RHEA-COMP:10731"/>
        <dbReference type="ChEBI" id="CHEBI:15378"/>
        <dbReference type="ChEBI" id="CHEBI:29969"/>
        <dbReference type="ChEBI" id="CHEBI:57287"/>
        <dbReference type="ChEBI" id="CHEBI:57288"/>
        <dbReference type="ChEBI" id="CHEBI:61930"/>
        <dbReference type="EC" id="2.3.1.48"/>
    </reaction>
</comment>
<dbReference type="PROSITE" id="PS51186">
    <property type="entry name" value="GNAT"/>
    <property type="match status" value="1"/>
</dbReference>
<dbReference type="EC" id="2.3.1.259" evidence="7"/>
<evidence type="ECO:0000256" key="8">
    <source>
        <dbReference type="ARBA" id="ARBA00026144"/>
    </source>
</evidence>
<dbReference type="AlphaFoldDB" id="A0ABD3SE49"/>